<dbReference type="OMA" id="IESSACR"/>
<dbReference type="Pfam" id="PF12937">
    <property type="entry name" value="F-box-like"/>
    <property type="match status" value="1"/>
</dbReference>
<dbReference type="Gene3D" id="3.80.10.10">
    <property type="entry name" value="Ribonuclease Inhibitor"/>
    <property type="match status" value="1"/>
</dbReference>
<protein>
    <recommendedName>
        <fullName evidence="2">F-box domain-containing protein</fullName>
    </recommendedName>
</protein>
<evidence type="ECO:0000256" key="1">
    <source>
        <dbReference type="SAM" id="MobiDB-lite"/>
    </source>
</evidence>
<dbReference type="InterPro" id="IPR032675">
    <property type="entry name" value="LRR_dom_sf"/>
</dbReference>
<reference evidence="3 4" key="1">
    <citation type="journal article" date="2012" name="PLoS Pathog.">
        <title>Diverse lifestyles and strategies of plant pathogenesis encoded in the genomes of eighteen Dothideomycetes fungi.</title>
        <authorList>
            <person name="Ohm R.A."/>
            <person name="Feau N."/>
            <person name="Henrissat B."/>
            <person name="Schoch C.L."/>
            <person name="Horwitz B.A."/>
            <person name="Barry K.W."/>
            <person name="Condon B.J."/>
            <person name="Copeland A.C."/>
            <person name="Dhillon B."/>
            <person name="Glaser F."/>
            <person name="Hesse C.N."/>
            <person name="Kosti I."/>
            <person name="LaButti K."/>
            <person name="Lindquist E.A."/>
            <person name="Lucas S."/>
            <person name="Salamov A.A."/>
            <person name="Bradshaw R.E."/>
            <person name="Ciuffetti L."/>
            <person name="Hamelin R.C."/>
            <person name="Kema G.H.J."/>
            <person name="Lawrence C."/>
            <person name="Scott J.A."/>
            <person name="Spatafora J.W."/>
            <person name="Turgeon B.G."/>
            <person name="de Wit P.J.G.M."/>
            <person name="Zhong S."/>
            <person name="Goodwin S.B."/>
            <person name="Grigoriev I.V."/>
        </authorList>
    </citation>
    <scope>NUCLEOTIDE SEQUENCE [LARGE SCALE GENOMIC DNA]</scope>
    <source>
        <strain evidence="3 4">UAMH 10762</strain>
    </source>
</reference>
<feature type="domain" description="F-box" evidence="2">
    <location>
        <begin position="29"/>
        <end position="77"/>
    </location>
</feature>
<evidence type="ECO:0000313" key="4">
    <source>
        <dbReference type="Proteomes" id="UP000011761"/>
    </source>
</evidence>
<proteinExistence type="predicted"/>
<dbReference type="OrthoDB" id="2522477at2759"/>
<evidence type="ECO:0000313" key="3">
    <source>
        <dbReference type="EMBL" id="EMC99555.1"/>
    </source>
</evidence>
<dbReference type="eggNOG" id="ENOG502SPK2">
    <property type="taxonomic scope" value="Eukaryota"/>
</dbReference>
<dbReference type="RefSeq" id="XP_007672858.1">
    <property type="nucleotide sequence ID" value="XM_007674668.1"/>
</dbReference>
<dbReference type="EMBL" id="KB445551">
    <property type="protein sequence ID" value="EMC99555.1"/>
    <property type="molecule type" value="Genomic_DNA"/>
</dbReference>
<dbReference type="GeneID" id="19109759"/>
<sequence>MRKWLMSRLSQHAPTASSAHRPTMNFSMLELPPELRLCIFEQLDPHADKDTLRAAARACRLLQDLAEPFLYKHIFLRTGLEVATLLKSVAARPARVKLIHTLDVRCQWGKSSGIERLEALLRTAANIDTLTIESPYCNSGRWHSTGGAWEPLKRALLEPIAAASLPNAHPDGQPLQNLTTLTLHLNGERSEFWYMMDYQADIFGHPTLRDLTMSCAAIPSLSKRHLSKYTKSPLKRLTLDQCQISLIGLAALLAIPAALEYLYLGEYTLDNDEQQWPQGEEYDTLCHRSANAFILALGQQANSLTTLTYYERFSSSLYGGRQQLGSGLNVLHQLKELRLLGDTDAQLQTMLMSDLTSPPVLRALHLQEHSLLEWIALEVDDEGNFLQLAESSSLPGPIADLLSANSELKVLQFRVPQLYETTRARWSGVSQAIASLGEMLRERGIDFRVHLCPRQPRFVRPILYGEVEDVDELLYSNCGEAYIPLCGHSDGGQLIESDNSEYEDGAGFDGDWSETALEQSSDDEE</sequence>
<name>M2NKC1_BAUPA</name>
<dbReference type="KEGG" id="bcom:BAUCODRAFT_21335"/>
<gene>
    <name evidence="3" type="ORF">BAUCODRAFT_21335</name>
</gene>
<organism evidence="3 4">
    <name type="scientific">Baudoinia panamericana (strain UAMH 10762)</name>
    <name type="common">Angels' share fungus</name>
    <name type="synonym">Baudoinia compniacensis (strain UAMH 10762)</name>
    <dbReference type="NCBI Taxonomy" id="717646"/>
    <lineage>
        <taxon>Eukaryota</taxon>
        <taxon>Fungi</taxon>
        <taxon>Dikarya</taxon>
        <taxon>Ascomycota</taxon>
        <taxon>Pezizomycotina</taxon>
        <taxon>Dothideomycetes</taxon>
        <taxon>Dothideomycetidae</taxon>
        <taxon>Mycosphaerellales</taxon>
        <taxon>Teratosphaeriaceae</taxon>
        <taxon>Baudoinia</taxon>
    </lineage>
</organism>
<keyword evidence="4" id="KW-1185">Reference proteome</keyword>
<dbReference type="InterPro" id="IPR001810">
    <property type="entry name" value="F-box_dom"/>
</dbReference>
<accession>M2NKC1</accession>
<dbReference type="Proteomes" id="UP000011761">
    <property type="component" value="Unassembled WGS sequence"/>
</dbReference>
<dbReference type="SUPFAM" id="SSF52047">
    <property type="entry name" value="RNI-like"/>
    <property type="match status" value="1"/>
</dbReference>
<evidence type="ECO:0000259" key="2">
    <source>
        <dbReference type="Pfam" id="PF12937"/>
    </source>
</evidence>
<dbReference type="AlphaFoldDB" id="M2NKC1"/>
<dbReference type="HOGENOM" id="CLU_565212_0_0_1"/>
<feature type="region of interest" description="Disordered" evidence="1">
    <location>
        <begin position="496"/>
        <end position="525"/>
    </location>
</feature>